<keyword evidence="1" id="KW-0732">Signal</keyword>
<dbReference type="InParanoid" id="A0A0G4EES5"/>
<dbReference type="VEuPathDB" id="CryptoDB:Vbra_11433"/>
<dbReference type="EMBL" id="CDMY01000198">
    <property type="protein sequence ID" value="CEL93897.1"/>
    <property type="molecule type" value="Genomic_DNA"/>
</dbReference>
<proteinExistence type="predicted"/>
<protein>
    <submittedName>
        <fullName evidence="2">Uncharacterized protein</fullName>
    </submittedName>
</protein>
<keyword evidence="3" id="KW-1185">Reference proteome</keyword>
<gene>
    <name evidence="2" type="ORF">Vbra_11433</name>
</gene>
<dbReference type="Proteomes" id="UP000041254">
    <property type="component" value="Unassembled WGS sequence"/>
</dbReference>
<dbReference type="AlphaFoldDB" id="A0A0G4EES5"/>
<reference evidence="2 3" key="1">
    <citation type="submission" date="2014-11" db="EMBL/GenBank/DDBJ databases">
        <authorList>
            <person name="Zhu J."/>
            <person name="Qi W."/>
            <person name="Song R."/>
        </authorList>
    </citation>
    <scope>NUCLEOTIDE SEQUENCE [LARGE SCALE GENOMIC DNA]</scope>
</reference>
<accession>A0A0G4EES5</accession>
<evidence type="ECO:0000313" key="3">
    <source>
        <dbReference type="Proteomes" id="UP000041254"/>
    </source>
</evidence>
<dbReference type="PhylomeDB" id="A0A0G4EES5"/>
<evidence type="ECO:0000313" key="2">
    <source>
        <dbReference type="EMBL" id="CEL93897.1"/>
    </source>
</evidence>
<sequence length="348" mass="37312">MQHLSACVLLLLTTSSAASLLAHDFDRTHDILSSAFTEMSNHLEQSGLSVDPAFLHESAHNAAKDVLHVLETHRQTPAAGAPDRNGTAVSMLAMQQPGSYDLVHQVQTLVEKHLLLCAETALRKATARCDAAVAHIQKILATSQRKVATDAHEILTMSALATMEANLRKAIQRCHDALTKIHRDTQQHEREAAAQQNAIKAEIESRRNQLLQIKATLSAAFQGGTFSSSGSPGDSGCCSQDKLTDCLLPAVDAAPNPLMQCVATHMCVGSGSSLVQTSAAAANGSSTIQMANENQAAFPQLSNDEDFVFGLPANNPSTDGHYYPSLMQMKTKSVLAHRQTATREDETI</sequence>
<evidence type="ECO:0000256" key="1">
    <source>
        <dbReference type="SAM" id="SignalP"/>
    </source>
</evidence>
<feature type="signal peptide" evidence="1">
    <location>
        <begin position="1"/>
        <end position="18"/>
    </location>
</feature>
<organism evidence="2 3">
    <name type="scientific">Vitrella brassicaformis (strain CCMP3155)</name>
    <dbReference type="NCBI Taxonomy" id="1169540"/>
    <lineage>
        <taxon>Eukaryota</taxon>
        <taxon>Sar</taxon>
        <taxon>Alveolata</taxon>
        <taxon>Colpodellida</taxon>
        <taxon>Vitrellaceae</taxon>
        <taxon>Vitrella</taxon>
    </lineage>
</organism>
<feature type="chain" id="PRO_5005187031" evidence="1">
    <location>
        <begin position="19"/>
        <end position="348"/>
    </location>
</feature>
<name>A0A0G4EES5_VITBC</name>